<gene>
    <name evidence="6" type="ORF">LTR91_011879</name>
</gene>
<evidence type="ECO:0000256" key="3">
    <source>
        <dbReference type="ARBA" id="ARBA00022833"/>
    </source>
</evidence>
<evidence type="ECO:0008006" key="8">
    <source>
        <dbReference type="Google" id="ProtNLM"/>
    </source>
</evidence>
<dbReference type="Proteomes" id="UP001175353">
    <property type="component" value="Unassembled WGS sequence"/>
</dbReference>
<keyword evidence="1" id="KW-0819">tRNA processing</keyword>
<keyword evidence="3" id="KW-0862">Zinc</keyword>
<feature type="region of interest" description="Disordered" evidence="5">
    <location>
        <begin position="53"/>
        <end position="90"/>
    </location>
</feature>
<feature type="compositionally biased region" description="Basic and acidic residues" evidence="5">
    <location>
        <begin position="172"/>
        <end position="181"/>
    </location>
</feature>
<dbReference type="Pfam" id="PF04032">
    <property type="entry name" value="Rpr2"/>
    <property type="match status" value="1"/>
</dbReference>
<dbReference type="GO" id="GO:0046872">
    <property type="term" value="F:metal ion binding"/>
    <property type="evidence" value="ECO:0007669"/>
    <property type="project" value="UniProtKB-KW"/>
</dbReference>
<feature type="region of interest" description="Disordered" evidence="5">
    <location>
        <begin position="170"/>
        <end position="197"/>
    </location>
</feature>
<organism evidence="6 7">
    <name type="scientific">Friedmanniomyces endolithicus</name>
    <dbReference type="NCBI Taxonomy" id="329885"/>
    <lineage>
        <taxon>Eukaryota</taxon>
        <taxon>Fungi</taxon>
        <taxon>Dikarya</taxon>
        <taxon>Ascomycota</taxon>
        <taxon>Pezizomycotina</taxon>
        <taxon>Dothideomycetes</taxon>
        <taxon>Dothideomycetidae</taxon>
        <taxon>Mycosphaerellales</taxon>
        <taxon>Teratosphaeriaceae</taxon>
        <taxon>Friedmanniomyces</taxon>
    </lineage>
</organism>
<dbReference type="PANTHER" id="PTHR14742">
    <property type="entry name" value="RIBONUCLEASE P SUBUNIT P21"/>
    <property type="match status" value="1"/>
</dbReference>
<feature type="compositionally biased region" description="Basic and acidic residues" evidence="5">
    <location>
        <begin position="60"/>
        <end position="69"/>
    </location>
</feature>
<keyword evidence="2" id="KW-0479">Metal-binding</keyword>
<proteinExistence type="inferred from homology"/>
<keyword evidence="7" id="KW-1185">Reference proteome</keyword>
<dbReference type="EMBL" id="JAUJLE010000111">
    <property type="protein sequence ID" value="KAK0981572.1"/>
    <property type="molecule type" value="Genomic_DNA"/>
</dbReference>
<evidence type="ECO:0000256" key="5">
    <source>
        <dbReference type="SAM" id="MobiDB-lite"/>
    </source>
</evidence>
<dbReference type="PANTHER" id="PTHR14742:SF0">
    <property type="entry name" value="RIBONUCLEASE P PROTEIN SUBUNIT P21"/>
    <property type="match status" value="1"/>
</dbReference>
<comment type="caution">
    <text evidence="6">The sequence shown here is derived from an EMBL/GenBank/DDBJ whole genome shotgun (WGS) entry which is preliminary data.</text>
</comment>
<name>A0AAN6KGU7_9PEZI</name>
<accession>A0AAN6KGU7</accession>
<evidence type="ECO:0000313" key="6">
    <source>
        <dbReference type="EMBL" id="KAK0981572.1"/>
    </source>
</evidence>
<dbReference type="AlphaFoldDB" id="A0AAN6KGU7"/>
<evidence type="ECO:0000256" key="2">
    <source>
        <dbReference type="ARBA" id="ARBA00022723"/>
    </source>
</evidence>
<dbReference type="InterPro" id="IPR007175">
    <property type="entry name" value="Rpr2/Snm1/Rpp21"/>
</dbReference>
<sequence length="197" mass="21197">MAKDKPKTGVPNRHLHARISYLQQAATYLTAQARPGKDVKPASQQMTLHSTVQHTSTHGDIAESDRRSDSAGVGRVTAARSRAPSVSLPRSGGLPLHLASHLKQIALKSQIRLHTNIKHTICRTCCTVLVDGETCTKRMENLSRGGRRPHADVLVMECTVCGAAKRFPVGAERQKRRETPDGKGVSEAQAGGGAVMP</sequence>
<reference evidence="6" key="1">
    <citation type="submission" date="2023-06" db="EMBL/GenBank/DDBJ databases">
        <title>Black Yeasts Isolated from many extreme environments.</title>
        <authorList>
            <person name="Coleine C."/>
            <person name="Stajich J.E."/>
            <person name="Selbmann L."/>
        </authorList>
    </citation>
    <scope>NUCLEOTIDE SEQUENCE</scope>
    <source>
        <strain evidence="6">CCFEE 5200</strain>
    </source>
</reference>
<evidence type="ECO:0000256" key="4">
    <source>
        <dbReference type="ARBA" id="ARBA00038402"/>
    </source>
</evidence>
<comment type="similarity">
    <text evidence="4">Belongs to the eukaryotic/archaeal RNase P protein component 4 family.</text>
</comment>
<dbReference type="Gene3D" id="6.20.50.20">
    <property type="match status" value="1"/>
</dbReference>
<evidence type="ECO:0000313" key="7">
    <source>
        <dbReference type="Proteomes" id="UP001175353"/>
    </source>
</evidence>
<dbReference type="GO" id="GO:0005655">
    <property type="term" value="C:nucleolar ribonuclease P complex"/>
    <property type="evidence" value="ECO:0007669"/>
    <property type="project" value="TreeGrafter"/>
</dbReference>
<evidence type="ECO:0000256" key="1">
    <source>
        <dbReference type="ARBA" id="ARBA00022694"/>
    </source>
</evidence>
<protein>
    <recommendedName>
        <fullName evidence="8">Rpr2-domain-containing protein</fullName>
    </recommendedName>
</protein>
<dbReference type="GO" id="GO:0008033">
    <property type="term" value="P:tRNA processing"/>
    <property type="evidence" value="ECO:0007669"/>
    <property type="project" value="UniProtKB-KW"/>
</dbReference>